<feature type="region of interest" description="Disordered" evidence="4">
    <location>
        <begin position="264"/>
        <end position="286"/>
    </location>
</feature>
<proteinExistence type="predicted"/>
<dbReference type="InterPro" id="IPR024072">
    <property type="entry name" value="DHFR-like_dom_sf"/>
</dbReference>
<keyword evidence="2" id="KW-0521">NADP</keyword>
<evidence type="ECO:0000313" key="7">
    <source>
        <dbReference type="Proteomes" id="UP001333102"/>
    </source>
</evidence>
<dbReference type="InterPro" id="IPR050765">
    <property type="entry name" value="Riboflavin_Biosynth_HTPR"/>
</dbReference>
<feature type="domain" description="Bacterial bifunctional deaminase-reductase C-terminal" evidence="5">
    <location>
        <begin position="37"/>
        <end position="245"/>
    </location>
</feature>
<evidence type="ECO:0000259" key="5">
    <source>
        <dbReference type="Pfam" id="PF01872"/>
    </source>
</evidence>
<sequence>MQRLWDRVRPERHPSAVGDPTAIYDEIVWPRTGRGRPWVAINMVATVDGKTTLDRGRHPRPIGSRVDRALMVRLRTRVDAVLRGAGTVRQSPYYPSLPPGAVERRQREGLAPFPLVVVMSGSGELPLESPLFEAPPRRPLVLLGPQAAPEAVRRLERVADVRIGPRVEGGLDVRWALSCLAEEYGVRVVLSEGGPTLNHAFLRAGCVDELFLTVAPFVAGREDDRTVVDGPALLDPFPRLELLSAYLHEDELFLRYRVHVPAPDAAGERPDAADGAAPPIERRRPS</sequence>
<gene>
    <name evidence="6" type="ORF">VLY81_11570</name>
</gene>
<evidence type="ECO:0000256" key="1">
    <source>
        <dbReference type="ARBA" id="ARBA00005104"/>
    </source>
</evidence>
<evidence type="ECO:0000256" key="3">
    <source>
        <dbReference type="ARBA" id="ARBA00023002"/>
    </source>
</evidence>
<dbReference type="RefSeq" id="WP_324668341.1">
    <property type="nucleotide sequence ID" value="NZ_CP141614.1"/>
</dbReference>
<evidence type="ECO:0000256" key="4">
    <source>
        <dbReference type="SAM" id="MobiDB-lite"/>
    </source>
</evidence>
<dbReference type="Pfam" id="PF01872">
    <property type="entry name" value="RibD_C"/>
    <property type="match status" value="1"/>
</dbReference>
<dbReference type="PANTHER" id="PTHR38011">
    <property type="entry name" value="DIHYDROFOLATE REDUCTASE FAMILY PROTEIN (AFU_ORTHOLOGUE AFUA_8G06820)"/>
    <property type="match status" value="1"/>
</dbReference>
<dbReference type="InterPro" id="IPR002734">
    <property type="entry name" value="RibDG_C"/>
</dbReference>
<organism evidence="6 7">
    <name type="scientific">Geochorda subterranea</name>
    <dbReference type="NCBI Taxonomy" id="3109564"/>
    <lineage>
        <taxon>Bacteria</taxon>
        <taxon>Bacillati</taxon>
        <taxon>Bacillota</taxon>
        <taxon>Limnochordia</taxon>
        <taxon>Limnochordales</taxon>
        <taxon>Geochordaceae</taxon>
        <taxon>Geochorda</taxon>
    </lineage>
</organism>
<dbReference type="Proteomes" id="UP001333102">
    <property type="component" value="Chromosome"/>
</dbReference>
<comment type="pathway">
    <text evidence="1">Cofactor biosynthesis; riboflavin biosynthesis.</text>
</comment>
<dbReference type="EMBL" id="CP141614">
    <property type="protein sequence ID" value="WRP14054.1"/>
    <property type="molecule type" value="Genomic_DNA"/>
</dbReference>
<keyword evidence="3" id="KW-0560">Oxidoreductase</keyword>
<dbReference type="PANTHER" id="PTHR38011:SF7">
    <property type="entry name" value="2,5-DIAMINO-6-RIBOSYLAMINO-4(3H)-PYRIMIDINONE 5'-PHOSPHATE REDUCTASE"/>
    <property type="match status" value="1"/>
</dbReference>
<evidence type="ECO:0000256" key="2">
    <source>
        <dbReference type="ARBA" id="ARBA00022857"/>
    </source>
</evidence>
<keyword evidence="7" id="KW-1185">Reference proteome</keyword>
<reference evidence="7" key="1">
    <citation type="submission" date="2023-12" db="EMBL/GenBank/DDBJ databases">
        <title>Novel isolates from deep terrestrial aquifers shed light on the physiology and ecology of the class Limnochordia.</title>
        <authorList>
            <person name="Karnachuk O.V."/>
            <person name="Lukina A.P."/>
            <person name="Avakyan M.R."/>
            <person name="Kadnikov V."/>
            <person name="Begmatov S."/>
            <person name="Beletsky A.V."/>
            <person name="Mardanov A.V."/>
            <person name="Ravin N.V."/>
        </authorList>
    </citation>
    <scope>NUCLEOTIDE SEQUENCE [LARGE SCALE GENOMIC DNA]</scope>
    <source>
        <strain evidence="7">LN</strain>
    </source>
</reference>
<accession>A0ABZ1BN02</accession>
<dbReference type="SUPFAM" id="SSF53597">
    <property type="entry name" value="Dihydrofolate reductase-like"/>
    <property type="match status" value="1"/>
</dbReference>
<dbReference type="Gene3D" id="3.40.430.10">
    <property type="entry name" value="Dihydrofolate Reductase, subunit A"/>
    <property type="match status" value="1"/>
</dbReference>
<evidence type="ECO:0000313" key="6">
    <source>
        <dbReference type="EMBL" id="WRP14054.1"/>
    </source>
</evidence>
<protein>
    <submittedName>
        <fullName evidence="6">Dihydrofolate reductase family protein</fullName>
    </submittedName>
</protein>
<name>A0ABZ1BN02_9FIRM</name>